<keyword evidence="2" id="KW-0472">Membrane</keyword>
<gene>
    <name evidence="3" type="ORF">CCMP2556_LOCUS47676</name>
</gene>
<feature type="transmembrane region" description="Helical" evidence="2">
    <location>
        <begin position="301"/>
        <end position="320"/>
    </location>
</feature>
<accession>A0ABP0RL33</accession>
<protein>
    <recommendedName>
        <fullName evidence="5">Transmembrane protein</fullName>
    </recommendedName>
</protein>
<evidence type="ECO:0000313" key="3">
    <source>
        <dbReference type="EMBL" id="CAK9101053.1"/>
    </source>
</evidence>
<keyword evidence="2" id="KW-1133">Transmembrane helix</keyword>
<dbReference type="Proteomes" id="UP001642484">
    <property type="component" value="Unassembled WGS sequence"/>
</dbReference>
<proteinExistence type="predicted"/>
<comment type="caution">
    <text evidence="3">The sequence shown here is derived from an EMBL/GenBank/DDBJ whole genome shotgun (WGS) entry which is preliminary data.</text>
</comment>
<feature type="region of interest" description="Disordered" evidence="1">
    <location>
        <begin position="185"/>
        <end position="247"/>
    </location>
</feature>
<feature type="transmembrane region" description="Helical" evidence="2">
    <location>
        <begin position="394"/>
        <end position="419"/>
    </location>
</feature>
<evidence type="ECO:0000313" key="4">
    <source>
        <dbReference type="Proteomes" id="UP001642484"/>
    </source>
</evidence>
<feature type="transmembrane region" description="Helical" evidence="2">
    <location>
        <begin position="431"/>
        <end position="455"/>
    </location>
</feature>
<evidence type="ECO:0008006" key="5">
    <source>
        <dbReference type="Google" id="ProtNLM"/>
    </source>
</evidence>
<evidence type="ECO:0000256" key="1">
    <source>
        <dbReference type="SAM" id="MobiDB-lite"/>
    </source>
</evidence>
<evidence type="ECO:0000256" key="2">
    <source>
        <dbReference type="SAM" id="Phobius"/>
    </source>
</evidence>
<keyword evidence="2" id="KW-0812">Transmembrane</keyword>
<sequence length="781" mass="86880">MLSRFPRPYSAAMAAFSSVLPKQQSGTQPAWEFDDITQTTRTSQPRRGRGQHYVSHEEPTTGAEHAPSPPTESCAPLDATAGHSPCAVRCPLSSREVHEAKGDGAEADVPDSDGPVCIPGCVALRIDQNEDQKEENEEVPDTHLAQTETSLGAIRVLKPANHHQAADDSGYSIVLQQVGEDILGDEGDQDVHKHGRLSPIPESRGASQSMDDRTGSKTSRIEDSKRSVGGLFKSRGSPGLQTKSSWTRETSSYTVSQTLQTKTGLVNVLEAVEPSMQVYLEEHCADGPSTMGRQVILWKTLGSFLFLMPTLSFGVMLLPFAPVEAGFHQNWVFNYLAHPILNYITARAYLELGLRRPLEPSEKHRVNWIVRCFPLVDTVVCLSAHYIAHMFGMYPLPFIVSTVCLPSMWISMMLASYFVPRELMTPTVRIYMRFASFELLFWGVQFVILMLWLLVFPTLPVAFQLMSSIAVTGMLSGAGWIMGKIGHNYLGVPEYITEEAKVIILFLAFLFSAALLSSAKNGLVLSVIFILDAGKAVAIALKMCHQLLATFRHAKSETSAMISGDRTRRAGAPPTAQVESTSSSWKSWFEQCCQPCPQWRTLPSLIREKWTLTCCLRERLREILADFEGMTIESLQQAEITVADARLLNQLAQHAKIYAFVELCEITVPLMYMLVIGTLHSDTFGYNREHFFLFDQLGDSYDDAMLGNGLNFVIEIIVFVAAQIIFLRSIGFDILYFAGVVLRENYSYWVLALASCCCAWLSVLVKHGGHNLDIFKDWLSF</sequence>
<feature type="transmembrane region" description="Helical" evidence="2">
    <location>
        <begin position="502"/>
        <end position="519"/>
    </location>
</feature>
<feature type="transmembrane region" description="Helical" evidence="2">
    <location>
        <begin position="746"/>
        <end position="765"/>
    </location>
</feature>
<dbReference type="EMBL" id="CAXAMN010026162">
    <property type="protein sequence ID" value="CAK9101053.1"/>
    <property type="molecule type" value="Genomic_DNA"/>
</dbReference>
<feature type="transmembrane region" description="Helical" evidence="2">
    <location>
        <begin position="709"/>
        <end position="726"/>
    </location>
</feature>
<feature type="transmembrane region" description="Helical" evidence="2">
    <location>
        <begin position="461"/>
        <end position="481"/>
    </location>
</feature>
<organism evidence="3 4">
    <name type="scientific">Durusdinium trenchii</name>
    <dbReference type="NCBI Taxonomy" id="1381693"/>
    <lineage>
        <taxon>Eukaryota</taxon>
        <taxon>Sar</taxon>
        <taxon>Alveolata</taxon>
        <taxon>Dinophyceae</taxon>
        <taxon>Suessiales</taxon>
        <taxon>Symbiodiniaceae</taxon>
        <taxon>Durusdinium</taxon>
    </lineage>
</organism>
<name>A0ABP0RL33_9DINO</name>
<feature type="compositionally biased region" description="Basic and acidic residues" evidence="1">
    <location>
        <begin position="210"/>
        <end position="226"/>
    </location>
</feature>
<reference evidence="3 4" key="1">
    <citation type="submission" date="2024-02" db="EMBL/GenBank/DDBJ databases">
        <authorList>
            <person name="Chen Y."/>
            <person name="Shah S."/>
            <person name="Dougan E. K."/>
            <person name="Thang M."/>
            <person name="Chan C."/>
        </authorList>
    </citation>
    <scope>NUCLEOTIDE SEQUENCE [LARGE SCALE GENOMIC DNA]</scope>
</reference>
<keyword evidence="4" id="KW-1185">Reference proteome</keyword>
<feature type="transmembrane region" description="Helical" evidence="2">
    <location>
        <begin position="525"/>
        <end position="544"/>
    </location>
</feature>
<feature type="region of interest" description="Disordered" evidence="1">
    <location>
        <begin position="19"/>
        <end position="78"/>
    </location>
</feature>